<feature type="transmembrane region" description="Helical" evidence="8">
    <location>
        <begin position="185"/>
        <end position="204"/>
    </location>
</feature>
<keyword evidence="5 8" id="KW-0472">Membrane</keyword>
<evidence type="ECO:0000313" key="10">
    <source>
        <dbReference type="EMBL" id="THW99958.1"/>
    </source>
</evidence>
<feature type="transmembrane region" description="Helical" evidence="8">
    <location>
        <begin position="386"/>
        <end position="406"/>
    </location>
</feature>
<feature type="transmembrane region" description="Helical" evidence="8">
    <location>
        <begin position="418"/>
        <end position="444"/>
    </location>
</feature>
<dbReference type="GO" id="GO:0000329">
    <property type="term" value="C:fungal-type vacuole membrane"/>
    <property type="evidence" value="ECO:0007669"/>
    <property type="project" value="TreeGrafter"/>
</dbReference>
<feature type="transmembrane region" description="Helical" evidence="8">
    <location>
        <begin position="252"/>
        <end position="271"/>
    </location>
</feature>
<feature type="transmembrane region" description="Helical" evidence="8">
    <location>
        <begin position="60"/>
        <end position="85"/>
    </location>
</feature>
<evidence type="ECO:0000256" key="8">
    <source>
        <dbReference type="SAM" id="Phobius"/>
    </source>
</evidence>
<dbReference type="PANTHER" id="PTHR23501:SF191">
    <property type="entry name" value="VACUOLAR BASIC AMINO ACID TRANSPORTER 4"/>
    <property type="match status" value="1"/>
</dbReference>
<feature type="transmembrane region" description="Helical" evidence="8">
    <location>
        <begin position="362"/>
        <end position="379"/>
    </location>
</feature>
<feature type="transmembrane region" description="Helical" evidence="8">
    <location>
        <begin position="527"/>
        <end position="546"/>
    </location>
</feature>
<feature type="region of interest" description="Disordered" evidence="7">
    <location>
        <begin position="1"/>
        <end position="51"/>
    </location>
</feature>
<comment type="caution">
    <text evidence="10">The sequence shown here is derived from an EMBL/GenBank/DDBJ whole genome shotgun (WGS) entry which is preliminary data.</text>
</comment>
<accession>A0A4S9C0W3</accession>
<evidence type="ECO:0000256" key="5">
    <source>
        <dbReference type="ARBA" id="ARBA00023136"/>
    </source>
</evidence>
<dbReference type="PANTHER" id="PTHR23501">
    <property type="entry name" value="MAJOR FACILITATOR SUPERFAMILY"/>
    <property type="match status" value="1"/>
</dbReference>
<dbReference type="PROSITE" id="PS00216">
    <property type="entry name" value="SUGAR_TRANSPORT_1"/>
    <property type="match status" value="1"/>
</dbReference>
<dbReference type="Gene3D" id="1.20.1250.20">
    <property type="entry name" value="MFS general substrate transporter like domains"/>
    <property type="match status" value="1"/>
</dbReference>
<dbReference type="Pfam" id="PF07690">
    <property type="entry name" value="MFS_1"/>
    <property type="match status" value="1"/>
</dbReference>
<keyword evidence="2" id="KW-0813">Transport</keyword>
<evidence type="ECO:0000256" key="7">
    <source>
        <dbReference type="SAM" id="MobiDB-lite"/>
    </source>
</evidence>
<dbReference type="InterPro" id="IPR005829">
    <property type="entry name" value="Sugar_transporter_CS"/>
</dbReference>
<dbReference type="SUPFAM" id="SSF103473">
    <property type="entry name" value="MFS general substrate transporter"/>
    <property type="match status" value="1"/>
</dbReference>
<feature type="domain" description="Major facilitator superfamily (MFS) profile" evidence="9">
    <location>
        <begin position="63"/>
        <end position="551"/>
    </location>
</feature>
<protein>
    <recommendedName>
        <fullName evidence="6">MFS-type drug efflux transporter P55</fullName>
    </recommendedName>
</protein>
<comment type="subcellular location">
    <subcellularLocation>
        <location evidence="1">Endomembrane system</location>
        <topology evidence="1">Multi-pass membrane protein</topology>
    </subcellularLocation>
</comment>
<evidence type="ECO:0000259" key="9">
    <source>
        <dbReference type="PROSITE" id="PS50850"/>
    </source>
</evidence>
<dbReference type="InterPro" id="IPR036259">
    <property type="entry name" value="MFS_trans_sf"/>
</dbReference>
<dbReference type="InterPro" id="IPR011701">
    <property type="entry name" value="MFS"/>
</dbReference>
<reference evidence="10" key="1">
    <citation type="submission" date="2018-10" db="EMBL/GenBank/DDBJ databases">
        <title>Fifty Aureobasidium pullulans genomes reveal a recombining polyextremotolerant generalist.</title>
        <authorList>
            <person name="Gostincar C."/>
            <person name="Turk M."/>
            <person name="Zajc J."/>
            <person name="Gunde-Cimerman N."/>
        </authorList>
    </citation>
    <scope>NUCLEOTIDE SEQUENCE [LARGE SCALE GENOMIC DNA]</scope>
    <source>
        <strain evidence="10">EXF-10085</strain>
    </source>
</reference>
<dbReference type="InterPro" id="IPR020846">
    <property type="entry name" value="MFS_dom"/>
</dbReference>
<evidence type="ECO:0000256" key="3">
    <source>
        <dbReference type="ARBA" id="ARBA00022692"/>
    </source>
</evidence>
<feature type="transmembrane region" description="Helical" evidence="8">
    <location>
        <begin position="283"/>
        <end position="302"/>
    </location>
</feature>
<feature type="transmembrane region" description="Helical" evidence="8">
    <location>
        <begin position="97"/>
        <end position="115"/>
    </location>
</feature>
<keyword evidence="4 8" id="KW-1133">Transmembrane helix</keyword>
<proteinExistence type="predicted"/>
<feature type="transmembrane region" description="Helical" evidence="8">
    <location>
        <begin position="322"/>
        <end position="342"/>
    </location>
</feature>
<keyword evidence="3 8" id="KW-0812">Transmembrane</keyword>
<dbReference type="PROSITE" id="PS50850">
    <property type="entry name" value="MFS"/>
    <property type="match status" value="1"/>
</dbReference>
<dbReference type="EMBL" id="QZAS01000066">
    <property type="protein sequence ID" value="THW99958.1"/>
    <property type="molecule type" value="Genomic_DNA"/>
</dbReference>
<evidence type="ECO:0000256" key="2">
    <source>
        <dbReference type="ARBA" id="ARBA00022448"/>
    </source>
</evidence>
<feature type="transmembrane region" description="Helical" evidence="8">
    <location>
        <begin position="216"/>
        <end position="240"/>
    </location>
</feature>
<dbReference type="AlphaFoldDB" id="A0A4S9C0W3"/>
<evidence type="ECO:0000256" key="1">
    <source>
        <dbReference type="ARBA" id="ARBA00004127"/>
    </source>
</evidence>
<dbReference type="GO" id="GO:0015174">
    <property type="term" value="F:basic amino acid transmembrane transporter activity"/>
    <property type="evidence" value="ECO:0007669"/>
    <property type="project" value="TreeGrafter"/>
</dbReference>
<evidence type="ECO:0000256" key="6">
    <source>
        <dbReference type="ARBA" id="ARBA00044273"/>
    </source>
</evidence>
<organism evidence="10">
    <name type="scientific">Aureobasidium pullulans</name>
    <name type="common">Black yeast</name>
    <name type="synonym">Pullularia pullulans</name>
    <dbReference type="NCBI Taxonomy" id="5580"/>
    <lineage>
        <taxon>Eukaryota</taxon>
        <taxon>Fungi</taxon>
        <taxon>Dikarya</taxon>
        <taxon>Ascomycota</taxon>
        <taxon>Pezizomycotina</taxon>
        <taxon>Dothideomycetes</taxon>
        <taxon>Dothideomycetidae</taxon>
        <taxon>Dothideales</taxon>
        <taxon>Saccotheciaceae</taxon>
        <taxon>Aureobasidium</taxon>
    </lineage>
</organism>
<feature type="transmembrane region" description="Helical" evidence="8">
    <location>
        <begin position="153"/>
        <end position="173"/>
    </location>
</feature>
<gene>
    <name evidence="10" type="ORF">D6D13_09847</name>
</gene>
<evidence type="ECO:0000256" key="4">
    <source>
        <dbReference type="ARBA" id="ARBA00022989"/>
    </source>
</evidence>
<name>A0A4S9C0W3_AURPU</name>
<sequence length="558" mass="60224">MAERRDDITVIPPSPIHDEQQPLLGGDGAQQDHGTIDRDAVGGQEEDGEDVVEEPMTTKVLVIMLCLWVGSFWAAMDSTIVATLASPISRNFHSSTLLSWIATGYLIANAAFQPLSGKMSDIYGRKAGIIFASSFFAIGTLICGLAQNAPMMIFGRVVAGTGGGCLNTISTFIASDLIPLRKRGLWQGFANLIYGTGMGLGGIFGGLMNDNLSWRWAFYIQVPFIVIAGLLGWFFIDIPVKEGNAKERIKRVDFLGAITLCTALVLLLLGLNSGGNIVPWNHPLVYVSLPLSGVALAAFVYIEDRVAKEPVIPVRLLLHRTVASACLTNWFLTMAVYALFYYVPIYFQIVQGLSATAAGTRLVPQSIGTACGSLGAGVIMRATGRYWWLSTAALTMYIIAAILIATTFNENVIGVLPFVWLFFSGMAYGAMLTVTLLALLSAVGHEHQAVITSASYAFRSTGSTIGITIASAVFQNKLSHGLYERFGNLPGSADVISRIRDDVGDISFLPPGWEAGVRDTYIESLRAVWIVVVIIASIGGVVSLFMKEHTLHNKLNRK</sequence>
<feature type="transmembrane region" description="Helical" evidence="8">
    <location>
        <begin position="127"/>
        <end position="147"/>
    </location>
</feature>
<dbReference type="GO" id="GO:0012505">
    <property type="term" value="C:endomembrane system"/>
    <property type="evidence" value="ECO:0007669"/>
    <property type="project" value="UniProtKB-SubCell"/>
</dbReference>